<sequence length="51" mass="5622">MICSSFFSFSRAAKECIPLKYGFLPAKNGNLKSDSPATSKPNLPPDYQEPQ</sequence>
<proteinExistence type="predicted"/>
<name>A0A450Y1N5_9GAMM</name>
<evidence type="ECO:0000313" key="3">
    <source>
        <dbReference type="EMBL" id="VFK35457.1"/>
    </source>
</evidence>
<protein>
    <submittedName>
        <fullName evidence="3">Uncharacterized protein</fullName>
    </submittedName>
</protein>
<reference evidence="3" key="1">
    <citation type="submission" date="2019-02" db="EMBL/GenBank/DDBJ databases">
        <authorList>
            <person name="Gruber-Vodicka R. H."/>
            <person name="Seah K. B. B."/>
        </authorList>
    </citation>
    <scope>NUCLEOTIDE SEQUENCE</scope>
    <source>
        <strain evidence="2">BECK_BZ197</strain>
        <strain evidence="4">BECK_BZ198</strain>
        <strain evidence="3">BECK_BZ199</strain>
    </source>
</reference>
<accession>A0A450Y1N5</accession>
<feature type="region of interest" description="Disordered" evidence="1">
    <location>
        <begin position="30"/>
        <end position="51"/>
    </location>
</feature>
<dbReference type="EMBL" id="CAADFQ010000119">
    <property type="protein sequence ID" value="VFK35457.1"/>
    <property type="molecule type" value="Genomic_DNA"/>
</dbReference>
<dbReference type="EMBL" id="CAADGH010000133">
    <property type="protein sequence ID" value="VFK77400.1"/>
    <property type="molecule type" value="Genomic_DNA"/>
</dbReference>
<evidence type="ECO:0000313" key="2">
    <source>
        <dbReference type="EMBL" id="VFK26139.1"/>
    </source>
</evidence>
<feature type="compositionally biased region" description="Polar residues" evidence="1">
    <location>
        <begin position="30"/>
        <end position="41"/>
    </location>
</feature>
<gene>
    <name evidence="2" type="ORF">BECKMB1821G_GA0114241_101833</name>
    <name evidence="4" type="ORF">BECKMB1821H_GA0114242_11337</name>
    <name evidence="3" type="ORF">BECKMB1821I_GA0114274_11197</name>
</gene>
<dbReference type="EMBL" id="CAADFO010000018">
    <property type="protein sequence ID" value="VFK26139.1"/>
    <property type="molecule type" value="Genomic_DNA"/>
</dbReference>
<evidence type="ECO:0000313" key="4">
    <source>
        <dbReference type="EMBL" id="VFK77400.1"/>
    </source>
</evidence>
<dbReference type="AlphaFoldDB" id="A0A450Y1N5"/>
<organism evidence="3">
    <name type="scientific">Candidatus Kentrum sp. MB</name>
    <dbReference type="NCBI Taxonomy" id="2138164"/>
    <lineage>
        <taxon>Bacteria</taxon>
        <taxon>Pseudomonadati</taxon>
        <taxon>Pseudomonadota</taxon>
        <taxon>Gammaproteobacteria</taxon>
        <taxon>Candidatus Kentrum</taxon>
    </lineage>
</organism>
<evidence type="ECO:0000256" key="1">
    <source>
        <dbReference type="SAM" id="MobiDB-lite"/>
    </source>
</evidence>